<name>A0A383VUQ7_TETOB</name>
<protein>
    <submittedName>
        <fullName evidence="1">Uncharacterized protein</fullName>
    </submittedName>
</protein>
<gene>
    <name evidence="1" type="ORF">BQ4739_LOCUS8857</name>
</gene>
<reference evidence="1 2" key="1">
    <citation type="submission" date="2016-10" db="EMBL/GenBank/DDBJ databases">
        <authorList>
            <person name="Cai Z."/>
        </authorList>
    </citation>
    <scope>NUCLEOTIDE SEQUENCE [LARGE SCALE GENOMIC DNA]</scope>
</reference>
<keyword evidence="2" id="KW-1185">Reference proteome</keyword>
<dbReference type="AlphaFoldDB" id="A0A383VUQ7"/>
<dbReference type="EMBL" id="FNXT01000864">
    <property type="protein sequence ID" value="SZX68512.1"/>
    <property type="molecule type" value="Genomic_DNA"/>
</dbReference>
<dbReference type="Proteomes" id="UP000256970">
    <property type="component" value="Unassembled WGS sequence"/>
</dbReference>
<sequence length="288" mass="29495">MRHTADGCLPPEVLQQAGLQLLQALAAPVQLLKSPGWQAGSREATFGVFESSQQLYALRAAAEGAAAAGSSFASVQEGHLTALAAAHPEAYTALIDCCMRSNQLAAHDMFAAAQLLAPALTAVLSCQTLLANTAAVAGLASALTSLAKRAVQFTRAAARMQQEQQAAARPEATSAAAAAAAAAAYFPAAVPKIVDVLFKLPDMRNTAALVGSSSSSSNTSSSSSSSRNQVCASAVLLAVVLARSIVQLADAMEAAGPQLLFDSLAARPAFNVQWARTCLTACMMACSW</sequence>
<organism evidence="1 2">
    <name type="scientific">Tetradesmus obliquus</name>
    <name type="common">Green alga</name>
    <name type="synonym">Acutodesmus obliquus</name>
    <dbReference type="NCBI Taxonomy" id="3088"/>
    <lineage>
        <taxon>Eukaryota</taxon>
        <taxon>Viridiplantae</taxon>
        <taxon>Chlorophyta</taxon>
        <taxon>core chlorophytes</taxon>
        <taxon>Chlorophyceae</taxon>
        <taxon>CS clade</taxon>
        <taxon>Sphaeropleales</taxon>
        <taxon>Scenedesmaceae</taxon>
        <taxon>Tetradesmus</taxon>
    </lineage>
</organism>
<evidence type="ECO:0000313" key="2">
    <source>
        <dbReference type="Proteomes" id="UP000256970"/>
    </source>
</evidence>
<accession>A0A383VUQ7</accession>
<evidence type="ECO:0000313" key="1">
    <source>
        <dbReference type="EMBL" id="SZX68512.1"/>
    </source>
</evidence>
<proteinExistence type="predicted"/>